<dbReference type="STRING" id="61647.LG71_25555"/>
<evidence type="ECO:0000313" key="3">
    <source>
        <dbReference type="Proteomes" id="UP000036196"/>
    </source>
</evidence>
<dbReference type="Pfam" id="PF08786">
    <property type="entry name" value="DcrB"/>
    <property type="match status" value="1"/>
</dbReference>
<sequence>MPDYARCAFSEGSVALPEGYRDRTVNVLLAGDDLSPSVNISRDVLHADETLADYIDRQLESLSKALKGWVLKGRDPAALGGSVHRGERVTASYLRDGKRIWQQQAVFALPDGPVLVFTLAHTRKLTPDDEALLAQVLDSWQPPQENLGG</sequence>
<keyword evidence="3" id="KW-1185">Reference proteome</keyword>
<gene>
    <name evidence="2" type="ORF">ABW06_14680</name>
    <name evidence="1" type="ORF">QEG54_003012</name>
</gene>
<dbReference type="RefSeq" id="WP_045291364.1">
    <property type="nucleotide sequence ID" value="NZ_JAEOAR010000008.1"/>
</dbReference>
<dbReference type="EMBL" id="ABLOKC030000015">
    <property type="protein sequence ID" value="EML1472266.1"/>
    <property type="molecule type" value="Genomic_DNA"/>
</dbReference>
<organism evidence="2 3">
    <name type="scientific">Pluralibacter gergoviae</name>
    <name type="common">Enterobacter gergoviae</name>
    <dbReference type="NCBI Taxonomy" id="61647"/>
    <lineage>
        <taxon>Bacteria</taxon>
        <taxon>Pseudomonadati</taxon>
        <taxon>Pseudomonadota</taxon>
        <taxon>Gammaproteobacteria</taxon>
        <taxon>Enterobacterales</taxon>
        <taxon>Enterobacteriaceae</taxon>
        <taxon>Pluralibacter</taxon>
    </lineage>
</organism>
<dbReference type="InterPro" id="IPR014894">
    <property type="entry name" value="DcrB/EagT6"/>
</dbReference>
<name>A0A0F0V937_PLUGE</name>
<dbReference type="Proteomes" id="UP000036196">
    <property type="component" value="Unassembled WGS sequence"/>
</dbReference>
<comment type="caution">
    <text evidence="2">The sequence shown here is derived from an EMBL/GenBank/DDBJ whole genome shotgun (WGS) entry which is preliminary data.</text>
</comment>
<evidence type="ECO:0000313" key="1">
    <source>
        <dbReference type="EMBL" id="EML1472266.1"/>
    </source>
</evidence>
<reference evidence="1" key="2">
    <citation type="submission" date="2024-02" db="EMBL/GenBank/DDBJ databases">
        <authorList>
            <consortium name="Clinical and Environmental Microbiology Branch: Whole genome sequencing antimicrobial resistance pathogens in the healthcare setting"/>
        </authorList>
    </citation>
    <scope>NUCLEOTIDE SEQUENCE</scope>
    <source>
        <strain evidence="1">2021DK-00143</strain>
    </source>
</reference>
<reference evidence="2 3" key="1">
    <citation type="submission" date="2015-05" db="EMBL/GenBank/DDBJ databases">
        <title>Genome sequences of Pluralibacter gergoviae.</title>
        <authorList>
            <person name="Greninger A.L."/>
            <person name="Miller S."/>
        </authorList>
    </citation>
    <scope>NUCLEOTIDE SEQUENCE [LARGE SCALE GENOMIC DNA]</scope>
    <source>
        <strain evidence="2 3">JS81F13</strain>
    </source>
</reference>
<dbReference type="Gene3D" id="3.40.1000.10">
    <property type="entry name" value="Mog1/PsbP, alpha/beta/alpha sandwich"/>
    <property type="match status" value="1"/>
</dbReference>
<dbReference type="PATRIC" id="fig|61647.13.peg.4606"/>
<protein>
    <submittedName>
        <fullName evidence="1">DUF1795 domain-containing protein</fullName>
    </submittedName>
</protein>
<proteinExistence type="predicted"/>
<evidence type="ECO:0000313" key="2">
    <source>
        <dbReference type="EMBL" id="KMK12952.1"/>
    </source>
</evidence>
<dbReference type="SUPFAM" id="SSF55724">
    <property type="entry name" value="Mog1p/PsbP-like"/>
    <property type="match status" value="1"/>
</dbReference>
<dbReference type="InterPro" id="IPR016123">
    <property type="entry name" value="Mog1/PsbP_a/b/a-sand"/>
</dbReference>
<dbReference type="eggNOG" id="COG5435">
    <property type="taxonomic scope" value="Bacteria"/>
</dbReference>
<dbReference type="AlphaFoldDB" id="A0A0F0V937"/>
<accession>A0A0F0V937</accession>
<dbReference type="EMBL" id="LDZF01000014">
    <property type="protein sequence ID" value="KMK12952.1"/>
    <property type="molecule type" value="Genomic_DNA"/>
</dbReference>